<evidence type="ECO:0000313" key="8">
    <source>
        <dbReference type="Proteomes" id="UP000198582"/>
    </source>
</evidence>
<keyword evidence="2" id="KW-0813">Transport</keyword>
<dbReference type="EMBL" id="FOEF01000007">
    <property type="protein sequence ID" value="SEP37840.1"/>
    <property type="molecule type" value="Genomic_DNA"/>
</dbReference>
<keyword evidence="4" id="KW-0029">Amino-acid transport</keyword>
<dbReference type="InterPro" id="IPR051010">
    <property type="entry name" value="BCAA_transport"/>
</dbReference>
<dbReference type="GO" id="GO:0006865">
    <property type="term" value="P:amino acid transport"/>
    <property type="evidence" value="ECO:0007669"/>
    <property type="project" value="UniProtKB-KW"/>
</dbReference>
<organism evidence="7 8">
    <name type="scientific">Amycolatopsis saalfeldensis</name>
    <dbReference type="NCBI Taxonomy" id="394193"/>
    <lineage>
        <taxon>Bacteria</taxon>
        <taxon>Bacillati</taxon>
        <taxon>Actinomycetota</taxon>
        <taxon>Actinomycetes</taxon>
        <taxon>Pseudonocardiales</taxon>
        <taxon>Pseudonocardiaceae</taxon>
        <taxon>Amycolatopsis</taxon>
    </lineage>
</organism>
<evidence type="ECO:0000256" key="3">
    <source>
        <dbReference type="ARBA" id="ARBA00022729"/>
    </source>
</evidence>
<dbReference type="PRINTS" id="PR00337">
    <property type="entry name" value="LEUILEVALBP"/>
</dbReference>
<dbReference type="PANTHER" id="PTHR30483:SF6">
    <property type="entry name" value="PERIPLASMIC BINDING PROTEIN OF ABC TRANSPORTER FOR NATURAL AMINO ACIDS"/>
    <property type="match status" value="1"/>
</dbReference>
<evidence type="ECO:0000256" key="1">
    <source>
        <dbReference type="ARBA" id="ARBA00010062"/>
    </source>
</evidence>
<dbReference type="Pfam" id="PF13458">
    <property type="entry name" value="Peripla_BP_6"/>
    <property type="match status" value="1"/>
</dbReference>
<dbReference type="AlphaFoldDB" id="A0A1H8XD42"/>
<dbReference type="SUPFAM" id="SSF53822">
    <property type="entry name" value="Periplasmic binding protein-like I"/>
    <property type="match status" value="1"/>
</dbReference>
<dbReference type="InterPro" id="IPR028081">
    <property type="entry name" value="Leu-bd"/>
</dbReference>
<dbReference type="STRING" id="394193.SAMN04489732_10773"/>
<keyword evidence="3" id="KW-0732">Signal</keyword>
<dbReference type="Proteomes" id="UP000198582">
    <property type="component" value="Unassembled WGS sequence"/>
</dbReference>
<gene>
    <name evidence="7" type="ORF">SAMN04489732_10773</name>
</gene>
<proteinExistence type="inferred from homology"/>
<dbReference type="PANTHER" id="PTHR30483">
    <property type="entry name" value="LEUCINE-SPECIFIC-BINDING PROTEIN"/>
    <property type="match status" value="1"/>
</dbReference>
<evidence type="ECO:0000313" key="7">
    <source>
        <dbReference type="EMBL" id="SEP37840.1"/>
    </source>
</evidence>
<dbReference type="InterPro" id="IPR000709">
    <property type="entry name" value="Leu_Ile_Val-bd"/>
</dbReference>
<dbReference type="InterPro" id="IPR028082">
    <property type="entry name" value="Peripla_BP_I"/>
</dbReference>
<dbReference type="CDD" id="cd06338">
    <property type="entry name" value="PBP1_ABC_ligand_binding-like"/>
    <property type="match status" value="1"/>
</dbReference>
<comment type="similarity">
    <text evidence="1">Belongs to the leucine-binding protein family.</text>
</comment>
<keyword evidence="8" id="KW-1185">Reference proteome</keyword>
<accession>A0A1H8XD42</accession>
<evidence type="ECO:0000256" key="2">
    <source>
        <dbReference type="ARBA" id="ARBA00022448"/>
    </source>
</evidence>
<evidence type="ECO:0000259" key="6">
    <source>
        <dbReference type="Pfam" id="PF13458"/>
    </source>
</evidence>
<sequence length="425" mass="44139">MSDHSFPPRTSLRTRPAAHSRRGRGLVPAIAIVTAAATTLTGCSGAGTSGGSGSGPLTIGMSLPLTGPAADVAKSGYQGYQLWASQVNAGGGLLGRKVTLDVLDNGFDPNQTGTDYTRLISQNKDDLLLGTFSSLLNAPASAIAARQQMLYVEPSGGAASLFTRGFTNLFFAQPGTTASLPDLFVQWFASLPADQRPKTAAYVTQDDPSASPAIAIFKTKLQALGVTPVYDQTYDPSTSNFDSIGAGVAHARPDMVIQGAVSNDGAPFVRSLEKLNFSPKILFQTRAPADDTYPGAVGAKNTEGVFTAAAWSPKANYPGNAAFVSAYTKMFGSPPDEDAANSYTAAQVLAAAVKAVGRIDQKALADWLHAHTVDTIVGPLKWDSTGDPLGTGLLAQWQQGTLQVIAPKSAATSTTVVYPKPGWAG</sequence>
<name>A0A1H8XD42_9PSEU</name>
<feature type="domain" description="Leucine-binding protein" evidence="6">
    <location>
        <begin position="56"/>
        <end position="398"/>
    </location>
</feature>
<reference evidence="8" key="1">
    <citation type="submission" date="2016-10" db="EMBL/GenBank/DDBJ databases">
        <authorList>
            <person name="Varghese N."/>
            <person name="Submissions S."/>
        </authorList>
    </citation>
    <scope>NUCLEOTIDE SEQUENCE [LARGE SCALE GENOMIC DNA]</scope>
    <source>
        <strain evidence="8">DSM 44993</strain>
    </source>
</reference>
<protein>
    <submittedName>
        <fullName evidence="7">Amino acid/amide ABC transporter substrate-binding protein, HAAT family</fullName>
    </submittedName>
</protein>
<dbReference type="OrthoDB" id="7337537at2"/>
<feature type="region of interest" description="Disordered" evidence="5">
    <location>
        <begin position="1"/>
        <end position="23"/>
    </location>
</feature>
<evidence type="ECO:0000256" key="5">
    <source>
        <dbReference type="SAM" id="MobiDB-lite"/>
    </source>
</evidence>
<evidence type="ECO:0000256" key="4">
    <source>
        <dbReference type="ARBA" id="ARBA00022970"/>
    </source>
</evidence>
<dbReference type="Gene3D" id="3.40.50.2300">
    <property type="match status" value="2"/>
</dbReference>